<dbReference type="InterPro" id="IPR052712">
    <property type="entry name" value="Acid_resist_chaperone_HdeD"/>
</dbReference>
<dbReference type="AlphaFoldDB" id="A0A4V6F2B0"/>
<keyword evidence="3" id="KW-1185">Reference proteome</keyword>
<feature type="transmembrane region" description="Helical" evidence="1">
    <location>
        <begin position="61"/>
        <end position="79"/>
    </location>
</feature>
<gene>
    <name evidence="2" type="ORF">FAP39_00945</name>
</gene>
<sequence>MNNWVTMLIIGVLSLIAGLMAMFNPFGASLVATAIAGWSFAILGVLQIFDGVRAEGWGGKLWAILLGVIALFLGINILGEPLQGMVALTVVVGFMFAVSGIFKVIVGFAVPSSPLKWAVLVSGAVSLVLGFMVLSNIPGSAVVALGVLLAVELLSNGVSMIALALARKDEA</sequence>
<feature type="transmembrane region" description="Helical" evidence="1">
    <location>
        <begin position="5"/>
        <end position="23"/>
    </location>
</feature>
<protein>
    <recommendedName>
        <fullName evidence="4">HdeD family acid-resistance protein</fullName>
    </recommendedName>
</protein>
<dbReference type="PANTHER" id="PTHR34989">
    <property type="entry name" value="PROTEIN HDED"/>
    <property type="match status" value="1"/>
</dbReference>
<dbReference type="PANTHER" id="PTHR34989:SF1">
    <property type="entry name" value="PROTEIN HDED"/>
    <property type="match status" value="1"/>
</dbReference>
<dbReference type="GO" id="GO:0005886">
    <property type="term" value="C:plasma membrane"/>
    <property type="evidence" value="ECO:0007669"/>
    <property type="project" value="TreeGrafter"/>
</dbReference>
<evidence type="ECO:0000313" key="3">
    <source>
        <dbReference type="Proteomes" id="UP000306575"/>
    </source>
</evidence>
<dbReference type="OrthoDB" id="5678253at2"/>
<evidence type="ECO:0000256" key="1">
    <source>
        <dbReference type="SAM" id="Phobius"/>
    </source>
</evidence>
<reference evidence="2 3" key="1">
    <citation type="submission" date="2019-04" db="EMBL/GenBank/DDBJ databases">
        <title>Genome sequence of Pelagicola litoralis CL-ES2.</title>
        <authorList>
            <person name="Cao J."/>
        </authorList>
    </citation>
    <scope>NUCLEOTIDE SEQUENCE [LARGE SCALE GENOMIC DNA]</scope>
    <source>
        <strain evidence="2 3">CL-ES2</strain>
    </source>
</reference>
<dbReference type="EMBL" id="SULI01000001">
    <property type="protein sequence ID" value="TKZ22471.1"/>
    <property type="molecule type" value="Genomic_DNA"/>
</dbReference>
<proteinExistence type="predicted"/>
<keyword evidence="1" id="KW-0812">Transmembrane</keyword>
<feature type="transmembrane region" description="Helical" evidence="1">
    <location>
        <begin position="85"/>
        <end position="110"/>
    </location>
</feature>
<dbReference type="InterPro" id="IPR005325">
    <property type="entry name" value="DUF308_memb"/>
</dbReference>
<dbReference type="Proteomes" id="UP000306575">
    <property type="component" value="Unassembled WGS sequence"/>
</dbReference>
<organism evidence="2 3">
    <name type="scientific">Shimia litoralis</name>
    <dbReference type="NCBI Taxonomy" id="420403"/>
    <lineage>
        <taxon>Bacteria</taxon>
        <taxon>Pseudomonadati</taxon>
        <taxon>Pseudomonadota</taxon>
        <taxon>Alphaproteobacteria</taxon>
        <taxon>Rhodobacterales</taxon>
        <taxon>Roseobacteraceae</taxon>
    </lineage>
</organism>
<feature type="transmembrane region" description="Helical" evidence="1">
    <location>
        <begin position="29"/>
        <end position="49"/>
    </location>
</feature>
<accession>A0A4V6F2B0</accession>
<keyword evidence="1" id="KW-1133">Transmembrane helix</keyword>
<comment type="caution">
    <text evidence="2">The sequence shown here is derived from an EMBL/GenBank/DDBJ whole genome shotgun (WGS) entry which is preliminary data.</text>
</comment>
<evidence type="ECO:0000313" key="2">
    <source>
        <dbReference type="EMBL" id="TKZ22471.1"/>
    </source>
</evidence>
<dbReference type="Pfam" id="PF03729">
    <property type="entry name" value="DUF308"/>
    <property type="match status" value="1"/>
</dbReference>
<name>A0A4V6F2B0_9RHOB</name>
<keyword evidence="1" id="KW-0472">Membrane</keyword>
<feature type="transmembrane region" description="Helical" evidence="1">
    <location>
        <begin position="143"/>
        <end position="166"/>
    </location>
</feature>
<evidence type="ECO:0008006" key="4">
    <source>
        <dbReference type="Google" id="ProtNLM"/>
    </source>
</evidence>
<dbReference type="RefSeq" id="WP_138014488.1">
    <property type="nucleotide sequence ID" value="NZ_SULI01000001.1"/>
</dbReference>
<feature type="transmembrane region" description="Helical" evidence="1">
    <location>
        <begin position="117"/>
        <end position="137"/>
    </location>
</feature>